<feature type="compositionally biased region" description="Acidic residues" evidence="1">
    <location>
        <begin position="458"/>
        <end position="476"/>
    </location>
</feature>
<dbReference type="OrthoDB" id="8197893at2759"/>
<dbReference type="Gene3D" id="1.20.1740.10">
    <property type="entry name" value="Amino acid/polyamine transporter I"/>
    <property type="match status" value="1"/>
</dbReference>
<gene>
    <name evidence="3" type="ORF">PHYEVI_LOCUS120</name>
</gene>
<reference evidence="3" key="1">
    <citation type="submission" date="2022-01" db="EMBL/GenBank/DDBJ databases">
        <authorList>
            <person name="King R."/>
        </authorList>
    </citation>
    <scope>NUCLEOTIDE SEQUENCE</scope>
</reference>
<proteinExistence type="predicted"/>
<feature type="transmembrane region" description="Helical" evidence="2">
    <location>
        <begin position="511"/>
        <end position="534"/>
    </location>
</feature>
<keyword evidence="4" id="KW-1185">Reference proteome</keyword>
<protein>
    <submittedName>
        <fullName evidence="3">Uncharacterized protein</fullName>
    </submittedName>
</protein>
<feature type="transmembrane region" description="Helical" evidence="2">
    <location>
        <begin position="148"/>
        <end position="169"/>
    </location>
</feature>
<feature type="transmembrane region" description="Helical" evidence="2">
    <location>
        <begin position="214"/>
        <end position="234"/>
    </location>
</feature>
<dbReference type="PANTHER" id="PTHR43243:SF98">
    <property type="entry name" value="TORN AND DIMINISHED RHABDOMERES, ISOFORM D"/>
    <property type="match status" value="1"/>
</dbReference>
<evidence type="ECO:0000313" key="4">
    <source>
        <dbReference type="Proteomes" id="UP001153712"/>
    </source>
</evidence>
<feature type="transmembrane region" description="Helical" evidence="2">
    <location>
        <begin position="540"/>
        <end position="558"/>
    </location>
</feature>
<feature type="transmembrane region" description="Helical" evidence="2">
    <location>
        <begin position="570"/>
        <end position="592"/>
    </location>
</feature>
<feature type="transmembrane region" description="Helical" evidence="2">
    <location>
        <begin position="12"/>
        <end position="29"/>
    </location>
</feature>
<dbReference type="EMBL" id="OU900094">
    <property type="protein sequence ID" value="CAG9853648.1"/>
    <property type="molecule type" value="Genomic_DNA"/>
</dbReference>
<feature type="transmembrane region" description="Helical" evidence="2">
    <location>
        <begin position="75"/>
        <end position="101"/>
    </location>
</feature>
<dbReference type="AlphaFoldDB" id="A0A9N9TEL8"/>
<accession>A0A9N9TEL8</accession>
<dbReference type="PANTHER" id="PTHR43243">
    <property type="entry name" value="INNER MEMBRANE TRANSPORTER YGJI-RELATED"/>
    <property type="match status" value="1"/>
</dbReference>
<feature type="region of interest" description="Disordered" evidence="1">
    <location>
        <begin position="458"/>
        <end position="480"/>
    </location>
</feature>
<organism evidence="3 4">
    <name type="scientific">Phyllotreta striolata</name>
    <name type="common">Striped flea beetle</name>
    <name type="synonym">Crioceris striolata</name>
    <dbReference type="NCBI Taxonomy" id="444603"/>
    <lineage>
        <taxon>Eukaryota</taxon>
        <taxon>Metazoa</taxon>
        <taxon>Ecdysozoa</taxon>
        <taxon>Arthropoda</taxon>
        <taxon>Hexapoda</taxon>
        <taxon>Insecta</taxon>
        <taxon>Pterygota</taxon>
        <taxon>Neoptera</taxon>
        <taxon>Endopterygota</taxon>
        <taxon>Coleoptera</taxon>
        <taxon>Polyphaga</taxon>
        <taxon>Cucujiformia</taxon>
        <taxon>Chrysomeloidea</taxon>
        <taxon>Chrysomelidae</taxon>
        <taxon>Galerucinae</taxon>
        <taxon>Alticini</taxon>
        <taxon>Phyllotreta</taxon>
    </lineage>
</organism>
<sequence>MGVLQYFENSLTNWSFGLFILIGLVASEYSGAETFICILVAAITSILSGLCHSSSRESQEQYRKKKFSDVLDFLILWLDILMNLVATATCARLASATVDYISKGHFREFLFGMEQHSLGEPWPDVLGVTIIVIVTILFMMGLEKSSAISILIIITLLSTFIFFNVVGSIHTVIKFRKWCENFKVHSFRKVLRAAAKCIFAFVHVFPRLQDNNYIKMSAIIFTPLILYTSTAIIFSMMIHRKELIGTAIPLVQIFESRDVDWARPVMAASTIFVVCLILTEILPTVYNSFVKLASKEWRIFVPLIQYRTSTTGAPILAIFAAGSLSAILAFACPLSHLIKLLNTAGLLKCALISCKLIYNRYKPDINYDYLVHNTSVQYSKLQGNSSNLSMQDTLSWSLIKEKLRNWFKRKPYYIHHLSSPKALITQKLSSGRNKKIEERECLLLDDYNTRAINLDAADDSSSELGDDSLAATDDENSSSSTDVDIVVEEYKEGLKVATVGKFNEKKRSTRFTSTVVTFCLILAIVSSICLALYVERVYSIYWPSFVGLIISAVVITAMPQNGADKSKEAILPSILFPFFNITSMALNIILASTIFIDIWQGIIFWSLAGLLLFWRCDCCTCEGLFRSPKVHNQVNITPNTSMNVECNFKENIPGPVTDTVYITR</sequence>
<keyword evidence="2" id="KW-1133">Transmembrane helix</keyword>
<dbReference type="GO" id="GO:0005886">
    <property type="term" value="C:plasma membrane"/>
    <property type="evidence" value="ECO:0007669"/>
    <property type="project" value="TreeGrafter"/>
</dbReference>
<feature type="transmembrane region" description="Helical" evidence="2">
    <location>
        <begin position="315"/>
        <end position="338"/>
    </location>
</feature>
<evidence type="ECO:0000256" key="2">
    <source>
        <dbReference type="SAM" id="Phobius"/>
    </source>
</evidence>
<keyword evidence="2" id="KW-0472">Membrane</keyword>
<dbReference type="Proteomes" id="UP001153712">
    <property type="component" value="Chromosome 1"/>
</dbReference>
<feature type="transmembrane region" description="Helical" evidence="2">
    <location>
        <begin position="122"/>
        <end position="142"/>
    </location>
</feature>
<feature type="transmembrane region" description="Helical" evidence="2">
    <location>
        <begin position="36"/>
        <end position="55"/>
    </location>
</feature>
<name>A0A9N9TEL8_PHYSR</name>
<feature type="transmembrane region" description="Helical" evidence="2">
    <location>
        <begin position="265"/>
        <end position="286"/>
    </location>
</feature>
<dbReference type="GO" id="GO:0015171">
    <property type="term" value="F:amino acid transmembrane transporter activity"/>
    <property type="evidence" value="ECO:0007669"/>
    <property type="project" value="TreeGrafter"/>
</dbReference>
<evidence type="ECO:0000313" key="3">
    <source>
        <dbReference type="EMBL" id="CAG9853648.1"/>
    </source>
</evidence>
<evidence type="ECO:0000256" key="1">
    <source>
        <dbReference type="SAM" id="MobiDB-lite"/>
    </source>
</evidence>
<keyword evidence="2" id="KW-0812">Transmembrane</keyword>